<dbReference type="InterPro" id="IPR032675">
    <property type="entry name" value="LRR_dom_sf"/>
</dbReference>
<dbReference type="InParanoid" id="A0A0D0E3H0"/>
<evidence type="ECO:0000313" key="1">
    <source>
        <dbReference type="EMBL" id="KIK95404.1"/>
    </source>
</evidence>
<accession>A0A0D0E3H0</accession>
<dbReference type="SUPFAM" id="SSF52047">
    <property type="entry name" value="RNI-like"/>
    <property type="match status" value="1"/>
</dbReference>
<dbReference type="OrthoDB" id="3217549at2759"/>
<reference evidence="2" key="2">
    <citation type="submission" date="2015-01" db="EMBL/GenBank/DDBJ databases">
        <title>Evolutionary Origins and Diversification of the Mycorrhizal Mutualists.</title>
        <authorList>
            <consortium name="DOE Joint Genome Institute"/>
            <consortium name="Mycorrhizal Genomics Consortium"/>
            <person name="Kohler A."/>
            <person name="Kuo A."/>
            <person name="Nagy L.G."/>
            <person name="Floudas D."/>
            <person name="Copeland A."/>
            <person name="Barry K.W."/>
            <person name="Cichocki N."/>
            <person name="Veneault-Fourrey C."/>
            <person name="LaButti K."/>
            <person name="Lindquist E.A."/>
            <person name="Lipzen A."/>
            <person name="Lundell T."/>
            <person name="Morin E."/>
            <person name="Murat C."/>
            <person name="Riley R."/>
            <person name="Ohm R."/>
            <person name="Sun H."/>
            <person name="Tunlid A."/>
            <person name="Henrissat B."/>
            <person name="Grigoriev I.V."/>
            <person name="Hibbett D.S."/>
            <person name="Martin F."/>
        </authorList>
    </citation>
    <scope>NUCLEOTIDE SEQUENCE [LARGE SCALE GENOMIC DNA]</scope>
    <source>
        <strain evidence="2">Ve08.2h10</strain>
    </source>
</reference>
<dbReference type="EMBL" id="KN825043">
    <property type="protein sequence ID" value="KIK95404.1"/>
    <property type="molecule type" value="Genomic_DNA"/>
</dbReference>
<dbReference type="HOGENOM" id="CLU_049937_1_0_1"/>
<organism evidence="1 2">
    <name type="scientific">Paxillus rubicundulus Ve08.2h10</name>
    <dbReference type="NCBI Taxonomy" id="930991"/>
    <lineage>
        <taxon>Eukaryota</taxon>
        <taxon>Fungi</taxon>
        <taxon>Dikarya</taxon>
        <taxon>Basidiomycota</taxon>
        <taxon>Agaricomycotina</taxon>
        <taxon>Agaricomycetes</taxon>
        <taxon>Agaricomycetidae</taxon>
        <taxon>Boletales</taxon>
        <taxon>Paxilineae</taxon>
        <taxon>Paxillaceae</taxon>
        <taxon>Paxillus</taxon>
    </lineage>
</organism>
<dbReference type="Proteomes" id="UP000054538">
    <property type="component" value="Unassembled WGS sequence"/>
</dbReference>
<protein>
    <recommendedName>
        <fullName evidence="3">F-box domain-containing protein</fullName>
    </recommendedName>
</protein>
<reference evidence="1 2" key="1">
    <citation type="submission" date="2014-04" db="EMBL/GenBank/DDBJ databases">
        <authorList>
            <consortium name="DOE Joint Genome Institute"/>
            <person name="Kuo A."/>
            <person name="Kohler A."/>
            <person name="Jargeat P."/>
            <person name="Nagy L.G."/>
            <person name="Floudas D."/>
            <person name="Copeland A."/>
            <person name="Barry K.W."/>
            <person name="Cichocki N."/>
            <person name="Veneault-Fourrey C."/>
            <person name="LaButti K."/>
            <person name="Lindquist E.A."/>
            <person name="Lipzen A."/>
            <person name="Lundell T."/>
            <person name="Morin E."/>
            <person name="Murat C."/>
            <person name="Sun H."/>
            <person name="Tunlid A."/>
            <person name="Henrissat B."/>
            <person name="Grigoriev I.V."/>
            <person name="Hibbett D.S."/>
            <person name="Martin F."/>
            <person name="Nordberg H.P."/>
            <person name="Cantor M.N."/>
            <person name="Hua S.X."/>
        </authorList>
    </citation>
    <scope>NUCLEOTIDE SEQUENCE [LARGE SCALE GENOMIC DNA]</scope>
    <source>
        <strain evidence="1 2">Ve08.2h10</strain>
    </source>
</reference>
<dbReference type="AlphaFoldDB" id="A0A0D0E3H0"/>
<keyword evidence="2" id="KW-1185">Reference proteome</keyword>
<proteinExistence type="predicted"/>
<dbReference type="Gene3D" id="3.80.10.10">
    <property type="entry name" value="Ribonuclease Inhibitor"/>
    <property type="match status" value="1"/>
</dbReference>
<gene>
    <name evidence="1" type="ORF">PAXRUDRAFT_827039</name>
</gene>
<evidence type="ECO:0000313" key="2">
    <source>
        <dbReference type="Proteomes" id="UP000054538"/>
    </source>
</evidence>
<name>A0A0D0E3H0_9AGAM</name>
<sequence length="341" mass="38726">MVQPATSIFLQTLAIFRRKPLTVKRKSTDPLMTLPPELVGYIFHLWLLGSIYPNTMYSHSQLPVLLSLVSKSWRDFVYASPLLWAHVIMDASQGAVPSLNALQRRLKRSQSAPLFVDIVVGERPDRDALRVIFAESSRFCHLTLGVFDLSWRDDISTQGFPQLRNLIVHTGFQALPHVDALGAIFSSAPCLRYVKWHSIDDPGLIAVNGHQLHFVDLTVFHLPVTRLLEILEACPNLRNVVITFQGEQEYTPIRPRGRIFLPELRSLVLDGTGHIACIMRSIQAPLLSRIDIKWWHYNGRRCGLEALQSLLAYSPHLEEIALRRFCGRRNVSKGAHHPQDI</sequence>
<dbReference type="STRING" id="930991.A0A0D0E3H0"/>
<evidence type="ECO:0008006" key="3">
    <source>
        <dbReference type="Google" id="ProtNLM"/>
    </source>
</evidence>